<proteinExistence type="predicted"/>
<gene>
    <name evidence="1" type="ORF">MPNT_270021</name>
</gene>
<protein>
    <submittedName>
        <fullName evidence="1">Uncharacterized protein</fullName>
    </submittedName>
</protein>
<accession>A0A8J2BQ78</accession>
<name>A0A8J2BQ78_9BACT</name>
<sequence>MQRTKFAIGTTLPASLAFEADHGLAQGYVRQKGFGGSEEVAAAAVGTPRRVWLSHFQWTAWIC</sequence>
<dbReference type="Proteomes" id="UP000663859">
    <property type="component" value="Unassembled WGS sequence"/>
</dbReference>
<keyword evidence="2" id="KW-1185">Reference proteome</keyword>
<dbReference type="EMBL" id="CAJNOB010000020">
    <property type="protein sequence ID" value="CAF0698450.1"/>
    <property type="molecule type" value="Genomic_DNA"/>
</dbReference>
<evidence type="ECO:0000313" key="1">
    <source>
        <dbReference type="EMBL" id="CAF0698450.1"/>
    </source>
</evidence>
<dbReference type="AlphaFoldDB" id="A0A8J2BQ78"/>
<organism evidence="1 2">
    <name type="scientific">Candidatus Methylacidithermus pantelleriae</name>
    <dbReference type="NCBI Taxonomy" id="2744239"/>
    <lineage>
        <taxon>Bacteria</taxon>
        <taxon>Pseudomonadati</taxon>
        <taxon>Verrucomicrobiota</taxon>
        <taxon>Methylacidiphilae</taxon>
        <taxon>Methylacidiphilales</taxon>
        <taxon>Methylacidiphilaceae</taxon>
        <taxon>Candidatus Methylacidithermus</taxon>
    </lineage>
</organism>
<comment type="caution">
    <text evidence="1">The sequence shown here is derived from an EMBL/GenBank/DDBJ whole genome shotgun (WGS) entry which is preliminary data.</text>
</comment>
<evidence type="ECO:0000313" key="2">
    <source>
        <dbReference type="Proteomes" id="UP000663859"/>
    </source>
</evidence>
<reference evidence="1" key="1">
    <citation type="submission" date="2021-02" db="EMBL/GenBank/DDBJ databases">
        <authorList>
            <person name="Cremers G."/>
            <person name="Picone N."/>
        </authorList>
    </citation>
    <scope>NUCLEOTIDE SEQUENCE</scope>
    <source>
        <strain evidence="1">PQ17</strain>
    </source>
</reference>